<dbReference type="GO" id="GO:0006567">
    <property type="term" value="P:L-threonine catabolic process"/>
    <property type="evidence" value="ECO:0007669"/>
    <property type="project" value="TreeGrafter"/>
</dbReference>
<dbReference type="STRING" id="1522189.A0A316W3C4"/>
<dbReference type="InParanoid" id="A0A316W3C4"/>
<dbReference type="InterPro" id="IPR001597">
    <property type="entry name" value="ArAA_b-elim_lyase/Thr_aldolase"/>
</dbReference>
<comment type="similarity">
    <text evidence="2">Belongs to the threonine aldolase family.</text>
</comment>
<gene>
    <name evidence="7" type="ORF">IE81DRAFT_322256</name>
</gene>
<dbReference type="PANTHER" id="PTHR48097">
    <property type="entry name" value="L-THREONINE ALDOLASE-RELATED"/>
    <property type="match status" value="1"/>
</dbReference>
<sequence>MPALSTRLASLPRSFSHPAPTLFRPRLRSLHSMTVIRAPAAPSPTLGPSLVFPAIHPRRQELPDNEAKLATISRDLRSDTLTVPTDSMFQAMQRASRGDDVYLEDETTTSFEAEMAALAGKEAALFVVSGTLSNQLAIRTHLQQPPYSVLCDRLAHIQRYEAGGVAFHSGALVECVQPRNDHHLTWQDDILPNLVLGDDVHSAPTRLICLENTLHGRIFPQEEIIRIAKGAAEHDIKLHCDGARLWNVAAETGKSIEELCRPFDSVSMCLSKGIGAPVGTVLVGTAPFIRKARHFRKLFGAGIRQSGSLAAAARTGLSEHFPKLRATHQLARFAADELEKLGVAIVGRPETCMLFIDTAHLGFSLQELQERAAQLPKPIRLGAARIVIHHQTSAKAIEDLIDLVRSLREEFAHRAYERESGSADGAPRAQDGGNLYAAMSKSKHSRQSVDRV</sequence>
<accession>A0A316W3C4</accession>
<dbReference type="GO" id="GO:0005829">
    <property type="term" value="C:cytosol"/>
    <property type="evidence" value="ECO:0007669"/>
    <property type="project" value="TreeGrafter"/>
</dbReference>
<dbReference type="RefSeq" id="XP_025370758.1">
    <property type="nucleotide sequence ID" value="XM_025513573.1"/>
</dbReference>
<dbReference type="InterPro" id="IPR015424">
    <property type="entry name" value="PyrdxlP-dep_Trfase"/>
</dbReference>
<dbReference type="Gene3D" id="3.90.1150.10">
    <property type="entry name" value="Aspartate Aminotransferase, domain 1"/>
    <property type="match status" value="1"/>
</dbReference>
<dbReference type="AlphaFoldDB" id="A0A316W3C4"/>
<reference evidence="7 8" key="1">
    <citation type="journal article" date="2018" name="Mol. Biol. Evol.">
        <title>Broad Genomic Sampling Reveals a Smut Pathogenic Ancestry of the Fungal Clade Ustilaginomycotina.</title>
        <authorList>
            <person name="Kijpornyongpan T."/>
            <person name="Mondo S.J."/>
            <person name="Barry K."/>
            <person name="Sandor L."/>
            <person name="Lee J."/>
            <person name="Lipzen A."/>
            <person name="Pangilinan J."/>
            <person name="LaButti K."/>
            <person name="Hainaut M."/>
            <person name="Henrissat B."/>
            <person name="Grigoriev I.V."/>
            <person name="Spatafora J.W."/>
            <person name="Aime M.C."/>
        </authorList>
    </citation>
    <scope>NUCLEOTIDE SEQUENCE [LARGE SCALE GENOMIC DNA]</scope>
    <source>
        <strain evidence="7 8">MCA 4658</strain>
    </source>
</reference>
<keyword evidence="3" id="KW-0663">Pyridoxal phosphate</keyword>
<proteinExistence type="inferred from homology"/>
<evidence type="ECO:0000256" key="1">
    <source>
        <dbReference type="ARBA" id="ARBA00001933"/>
    </source>
</evidence>
<evidence type="ECO:0000256" key="5">
    <source>
        <dbReference type="SAM" id="MobiDB-lite"/>
    </source>
</evidence>
<dbReference type="OrthoDB" id="10261951at2759"/>
<dbReference type="FunCoup" id="A0A316W3C4">
    <property type="interactions" value="280"/>
</dbReference>
<name>A0A316W3C4_9BASI</name>
<dbReference type="EMBL" id="KZ819368">
    <property type="protein sequence ID" value="PWN43598.1"/>
    <property type="molecule type" value="Genomic_DNA"/>
</dbReference>
<comment type="cofactor">
    <cofactor evidence="1">
        <name>pyridoxal 5'-phosphate</name>
        <dbReference type="ChEBI" id="CHEBI:597326"/>
    </cofactor>
</comment>
<dbReference type="InterPro" id="IPR023603">
    <property type="entry name" value="Low_specificity_L-TA-like"/>
</dbReference>
<keyword evidence="8" id="KW-1185">Reference proteome</keyword>
<dbReference type="NCBIfam" id="NF041359">
    <property type="entry name" value="GntG_guanitoxin"/>
    <property type="match status" value="1"/>
</dbReference>
<organism evidence="7 8">
    <name type="scientific">Ceraceosorus guamensis</name>
    <dbReference type="NCBI Taxonomy" id="1522189"/>
    <lineage>
        <taxon>Eukaryota</taxon>
        <taxon>Fungi</taxon>
        <taxon>Dikarya</taxon>
        <taxon>Basidiomycota</taxon>
        <taxon>Ustilaginomycotina</taxon>
        <taxon>Exobasidiomycetes</taxon>
        <taxon>Ceraceosorales</taxon>
        <taxon>Ceraceosoraceae</taxon>
        <taxon>Ceraceosorus</taxon>
    </lineage>
</organism>
<dbReference type="InterPro" id="IPR015421">
    <property type="entry name" value="PyrdxlP-dep_Trfase_major"/>
</dbReference>
<evidence type="ECO:0000313" key="7">
    <source>
        <dbReference type="EMBL" id="PWN43598.1"/>
    </source>
</evidence>
<dbReference type="GO" id="GO:0008732">
    <property type="term" value="F:L-allo-threonine aldolase activity"/>
    <property type="evidence" value="ECO:0007669"/>
    <property type="project" value="TreeGrafter"/>
</dbReference>
<feature type="domain" description="Aromatic amino acid beta-eliminating lyase/threonine aldolase" evidence="6">
    <location>
        <begin position="75"/>
        <end position="358"/>
    </location>
</feature>
<dbReference type="Gene3D" id="3.40.640.10">
    <property type="entry name" value="Type I PLP-dependent aspartate aminotransferase-like (Major domain)"/>
    <property type="match status" value="1"/>
</dbReference>
<evidence type="ECO:0000256" key="2">
    <source>
        <dbReference type="ARBA" id="ARBA00006966"/>
    </source>
</evidence>
<feature type="region of interest" description="Disordered" evidence="5">
    <location>
        <begin position="416"/>
        <end position="452"/>
    </location>
</feature>
<dbReference type="FunFam" id="3.40.640.10:FF:000030">
    <property type="entry name" value="Low-specificity L-threonine aldolase"/>
    <property type="match status" value="1"/>
</dbReference>
<protein>
    <recommendedName>
        <fullName evidence="6">Aromatic amino acid beta-eliminating lyase/threonine aldolase domain-containing protein</fullName>
    </recommendedName>
</protein>
<dbReference type="Proteomes" id="UP000245783">
    <property type="component" value="Unassembled WGS sequence"/>
</dbReference>
<evidence type="ECO:0000256" key="3">
    <source>
        <dbReference type="ARBA" id="ARBA00022898"/>
    </source>
</evidence>
<evidence type="ECO:0000259" key="6">
    <source>
        <dbReference type="Pfam" id="PF01212"/>
    </source>
</evidence>
<dbReference type="Pfam" id="PF01212">
    <property type="entry name" value="Beta_elim_lyase"/>
    <property type="match status" value="1"/>
</dbReference>
<dbReference type="GeneID" id="37035443"/>
<evidence type="ECO:0000256" key="4">
    <source>
        <dbReference type="ARBA" id="ARBA00023239"/>
    </source>
</evidence>
<dbReference type="InterPro" id="IPR015422">
    <property type="entry name" value="PyrdxlP-dep_Trfase_small"/>
</dbReference>
<dbReference type="SUPFAM" id="SSF53383">
    <property type="entry name" value="PLP-dependent transferases"/>
    <property type="match status" value="1"/>
</dbReference>
<keyword evidence="4" id="KW-0456">Lyase</keyword>
<dbReference type="GO" id="GO:0006545">
    <property type="term" value="P:glycine biosynthetic process"/>
    <property type="evidence" value="ECO:0007669"/>
    <property type="project" value="TreeGrafter"/>
</dbReference>
<evidence type="ECO:0000313" key="8">
    <source>
        <dbReference type="Proteomes" id="UP000245783"/>
    </source>
</evidence>
<dbReference type="PANTHER" id="PTHR48097:SF9">
    <property type="entry name" value="L-THREONINE ALDOLASE"/>
    <property type="match status" value="1"/>
</dbReference>